<evidence type="ECO:0000313" key="3">
    <source>
        <dbReference type="Proteomes" id="UP000002316"/>
    </source>
</evidence>
<reference evidence="3" key="1">
    <citation type="journal article" date="2010" name="PLoS Negl. Trop. Dis.">
        <title>The genome sequence of Trypanosoma brucei gambiense, causative agent of chronic human african trypanosomiasis.</title>
        <authorList>
            <person name="Jackson A.P."/>
            <person name="Sanders M."/>
            <person name="Berry A."/>
            <person name="McQuillan J."/>
            <person name="Aslett M.A."/>
            <person name="Quail M.A."/>
            <person name="Chukualim B."/>
            <person name="Capewell P."/>
            <person name="MacLeod A."/>
            <person name="Melville S.E."/>
            <person name="Gibson W."/>
            <person name="Barry J.D."/>
            <person name="Berriman M."/>
            <person name="Hertz-Fowler C."/>
        </authorList>
    </citation>
    <scope>NUCLEOTIDE SEQUENCE [LARGE SCALE GENOMIC DNA]</scope>
    <source>
        <strain evidence="3">MHOM/CI/86/DAL972</strain>
    </source>
</reference>
<accession>D0AAT7</accession>
<proteinExistence type="predicted"/>
<evidence type="ECO:0000256" key="1">
    <source>
        <dbReference type="SAM" id="Phobius"/>
    </source>
</evidence>
<keyword evidence="1" id="KW-0812">Transmembrane</keyword>
<keyword evidence="1" id="KW-0472">Membrane</keyword>
<keyword evidence="1" id="KW-1133">Transmembrane helix</keyword>
<gene>
    <name evidence="2" type="ORF">TbgDal_XI19090</name>
</gene>
<organism evidence="2 3">
    <name type="scientific">Trypanosoma brucei gambiense (strain MHOM/CI/86/DAL972)</name>
    <dbReference type="NCBI Taxonomy" id="679716"/>
    <lineage>
        <taxon>Eukaryota</taxon>
        <taxon>Discoba</taxon>
        <taxon>Euglenozoa</taxon>
        <taxon>Kinetoplastea</taxon>
        <taxon>Metakinetoplastina</taxon>
        <taxon>Trypanosomatida</taxon>
        <taxon>Trypanosomatidae</taxon>
        <taxon>Trypanosoma</taxon>
    </lineage>
</organism>
<sequence length="131" mass="15113">MYVFTTMRIANRLLSFPNSARALCVIFLFICFFRGGKPQLRYLFCPLAGSFGVIVLLLFFHSCLPRHMYTQIYASLFKLYRIAFKTDDDDDDGGNAIFRRTVEEMEEGNNGRSNVNATRQLQCGDCFNNHE</sequence>
<dbReference type="KEGG" id="tbg:TbgDal_XI19090"/>
<dbReference type="EMBL" id="FN554974">
    <property type="protein sequence ID" value="CBH18788.1"/>
    <property type="molecule type" value="Genomic_DNA"/>
</dbReference>
<feature type="transmembrane region" description="Helical" evidence="1">
    <location>
        <begin position="12"/>
        <end position="33"/>
    </location>
</feature>
<name>D0AAT7_TRYB9</name>
<evidence type="ECO:0000313" key="2">
    <source>
        <dbReference type="EMBL" id="CBH18788.1"/>
    </source>
</evidence>
<dbReference type="AlphaFoldDB" id="D0AAT7"/>
<protein>
    <submittedName>
        <fullName evidence="2">Uncharacterized protein</fullName>
    </submittedName>
</protein>
<feature type="transmembrane region" description="Helical" evidence="1">
    <location>
        <begin position="40"/>
        <end position="60"/>
    </location>
</feature>
<dbReference type="Proteomes" id="UP000002316">
    <property type="component" value="Chromosome 11"/>
</dbReference>
<dbReference type="RefSeq" id="XP_011781052.1">
    <property type="nucleotide sequence ID" value="XM_011782750.1"/>
</dbReference>
<dbReference type="GeneID" id="23867138"/>